<proteinExistence type="predicted"/>
<gene>
    <name evidence="1" type="ORF">CDAR_556451</name>
</gene>
<sequence length="75" mass="8355">MKVREEGGEIERLIFPLPPPDYVTFLPVFFGSRGIYPSKGKDEKKQENDCEKVGKAARLGDHLFGLRVTAGEDSS</sequence>
<evidence type="ECO:0000313" key="1">
    <source>
        <dbReference type="EMBL" id="GIY36968.1"/>
    </source>
</evidence>
<reference evidence="1 2" key="1">
    <citation type="submission" date="2021-06" db="EMBL/GenBank/DDBJ databases">
        <title>Caerostris darwini draft genome.</title>
        <authorList>
            <person name="Kono N."/>
            <person name="Arakawa K."/>
        </authorList>
    </citation>
    <scope>NUCLEOTIDE SEQUENCE [LARGE SCALE GENOMIC DNA]</scope>
</reference>
<keyword evidence="2" id="KW-1185">Reference proteome</keyword>
<dbReference type="EMBL" id="BPLQ01008389">
    <property type="protein sequence ID" value="GIY36968.1"/>
    <property type="molecule type" value="Genomic_DNA"/>
</dbReference>
<dbReference type="AlphaFoldDB" id="A0AAV4SRC0"/>
<dbReference type="Proteomes" id="UP001054837">
    <property type="component" value="Unassembled WGS sequence"/>
</dbReference>
<protein>
    <submittedName>
        <fullName evidence="1">Uncharacterized protein</fullName>
    </submittedName>
</protein>
<name>A0AAV4SRC0_9ARAC</name>
<evidence type="ECO:0000313" key="2">
    <source>
        <dbReference type="Proteomes" id="UP001054837"/>
    </source>
</evidence>
<organism evidence="1 2">
    <name type="scientific">Caerostris darwini</name>
    <dbReference type="NCBI Taxonomy" id="1538125"/>
    <lineage>
        <taxon>Eukaryota</taxon>
        <taxon>Metazoa</taxon>
        <taxon>Ecdysozoa</taxon>
        <taxon>Arthropoda</taxon>
        <taxon>Chelicerata</taxon>
        <taxon>Arachnida</taxon>
        <taxon>Araneae</taxon>
        <taxon>Araneomorphae</taxon>
        <taxon>Entelegynae</taxon>
        <taxon>Araneoidea</taxon>
        <taxon>Araneidae</taxon>
        <taxon>Caerostris</taxon>
    </lineage>
</organism>
<comment type="caution">
    <text evidence="1">The sequence shown here is derived from an EMBL/GenBank/DDBJ whole genome shotgun (WGS) entry which is preliminary data.</text>
</comment>
<accession>A0AAV4SRC0</accession>